<dbReference type="AlphaFoldDB" id="A0AAD6VCH8"/>
<accession>A0AAD6VCH8</accession>
<organism evidence="1 2">
    <name type="scientific">Mycena pura</name>
    <dbReference type="NCBI Taxonomy" id="153505"/>
    <lineage>
        <taxon>Eukaryota</taxon>
        <taxon>Fungi</taxon>
        <taxon>Dikarya</taxon>
        <taxon>Basidiomycota</taxon>
        <taxon>Agaricomycotina</taxon>
        <taxon>Agaricomycetes</taxon>
        <taxon>Agaricomycetidae</taxon>
        <taxon>Agaricales</taxon>
        <taxon>Marasmiineae</taxon>
        <taxon>Mycenaceae</taxon>
        <taxon>Mycena</taxon>
    </lineage>
</organism>
<evidence type="ECO:0008006" key="3">
    <source>
        <dbReference type="Google" id="ProtNLM"/>
    </source>
</evidence>
<evidence type="ECO:0000313" key="1">
    <source>
        <dbReference type="EMBL" id="KAJ7205952.1"/>
    </source>
</evidence>
<evidence type="ECO:0000313" key="2">
    <source>
        <dbReference type="Proteomes" id="UP001219525"/>
    </source>
</evidence>
<keyword evidence="2" id="KW-1185">Reference proteome</keyword>
<comment type="caution">
    <text evidence="1">The sequence shown here is derived from an EMBL/GenBank/DDBJ whole genome shotgun (WGS) entry which is preliminary data.</text>
</comment>
<sequence length="453" mass="51898">MILGHEWTHRTTNSPLLPPEILAIIFAYSVAPPIHLPPSPQQPALAIAGTCRSWRHIILNIPNLWCNISLNLTCSGRKFVELLEYAKLWLSRNDSLITLHYRDPGYDQMRWQNPITYLILPYMSRFRKIDLRFIGLPVDKFLTVPAGFIDNLEVLHLEIDNLPMSLKHLSSKPIEVFRSAPRLRRVLLCTKRDEINPQLFGLPWAQLTSVHFLTTYIQPIAMHAILRESVTLVECSFSIAEFDETVAAALRNLPECLLLTLRSLQARFSWDFADHTAFLRSLVLPALQDLEFRRNNTMSTPQNAYSLLRAYAGLFARSRFTLRRFAIIHYPIAADLDAILSDMPSLTAFHFWLWDFSDKLKLWDTGVLRGLADGTLLPRLEALTFYMHPLESDDVLDALEERMRLSKTDAAVARLQTLDMVVISHEAVPPETMARFMHLAEDGGPKCRLLANY</sequence>
<dbReference type="SUPFAM" id="SSF52047">
    <property type="entry name" value="RNI-like"/>
    <property type="match status" value="1"/>
</dbReference>
<protein>
    <recommendedName>
        <fullName evidence="3">F-box domain-containing protein</fullName>
    </recommendedName>
</protein>
<dbReference type="EMBL" id="JARJCW010000041">
    <property type="protein sequence ID" value="KAJ7205952.1"/>
    <property type="molecule type" value="Genomic_DNA"/>
</dbReference>
<proteinExistence type="predicted"/>
<reference evidence="1" key="1">
    <citation type="submission" date="2023-03" db="EMBL/GenBank/DDBJ databases">
        <title>Massive genome expansion in bonnet fungi (Mycena s.s.) driven by repeated elements and novel gene families across ecological guilds.</title>
        <authorList>
            <consortium name="Lawrence Berkeley National Laboratory"/>
            <person name="Harder C.B."/>
            <person name="Miyauchi S."/>
            <person name="Viragh M."/>
            <person name="Kuo A."/>
            <person name="Thoen E."/>
            <person name="Andreopoulos B."/>
            <person name="Lu D."/>
            <person name="Skrede I."/>
            <person name="Drula E."/>
            <person name="Henrissat B."/>
            <person name="Morin E."/>
            <person name="Kohler A."/>
            <person name="Barry K."/>
            <person name="LaButti K."/>
            <person name="Morin E."/>
            <person name="Salamov A."/>
            <person name="Lipzen A."/>
            <person name="Mereny Z."/>
            <person name="Hegedus B."/>
            <person name="Baldrian P."/>
            <person name="Stursova M."/>
            <person name="Weitz H."/>
            <person name="Taylor A."/>
            <person name="Grigoriev I.V."/>
            <person name="Nagy L.G."/>
            <person name="Martin F."/>
            <person name="Kauserud H."/>
        </authorList>
    </citation>
    <scope>NUCLEOTIDE SEQUENCE</scope>
    <source>
        <strain evidence="1">9144</strain>
    </source>
</reference>
<gene>
    <name evidence="1" type="ORF">GGX14DRAFT_543827</name>
</gene>
<name>A0AAD6VCH8_9AGAR</name>
<dbReference type="Proteomes" id="UP001219525">
    <property type="component" value="Unassembled WGS sequence"/>
</dbReference>